<name>A0A165K4J2_9BASI</name>
<evidence type="ECO:0000313" key="2">
    <source>
        <dbReference type="EMBL" id="KZT62666.1"/>
    </source>
</evidence>
<proteinExistence type="predicted"/>
<accession>A0A165K4J2</accession>
<gene>
    <name evidence="2" type="ORF">CALCODRAFT_505436</name>
</gene>
<dbReference type="EMBL" id="KV423915">
    <property type="protein sequence ID" value="KZT62666.1"/>
    <property type="molecule type" value="Genomic_DNA"/>
</dbReference>
<evidence type="ECO:0000256" key="1">
    <source>
        <dbReference type="SAM" id="MobiDB-lite"/>
    </source>
</evidence>
<reference evidence="2 3" key="1">
    <citation type="journal article" date="2016" name="Mol. Biol. Evol.">
        <title>Comparative Genomics of Early-Diverging Mushroom-Forming Fungi Provides Insights into the Origins of Lignocellulose Decay Capabilities.</title>
        <authorList>
            <person name="Nagy L.G."/>
            <person name="Riley R."/>
            <person name="Tritt A."/>
            <person name="Adam C."/>
            <person name="Daum C."/>
            <person name="Floudas D."/>
            <person name="Sun H."/>
            <person name="Yadav J.S."/>
            <person name="Pangilinan J."/>
            <person name="Larsson K.H."/>
            <person name="Matsuura K."/>
            <person name="Barry K."/>
            <person name="Labutti K."/>
            <person name="Kuo R."/>
            <person name="Ohm R.A."/>
            <person name="Bhattacharya S.S."/>
            <person name="Shirouzu T."/>
            <person name="Yoshinaga Y."/>
            <person name="Martin F.M."/>
            <person name="Grigoriev I.V."/>
            <person name="Hibbett D.S."/>
        </authorList>
    </citation>
    <scope>NUCLEOTIDE SEQUENCE [LARGE SCALE GENOMIC DNA]</scope>
    <source>
        <strain evidence="2 3">HHB12733</strain>
    </source>
</reference>
<organism evidence="2 3">
    <name type="scientific">Calocera cornea HHB12733</name>
    <dbReference type="NCBI Taxonomy" id="1353952"/>
    <lineage>
        <taxon>Eukaryota</taxon>
        <taxon>Fungi</taxon>
        <taxon>Dikarya</taxon>
        <taxon>Basidiomycota</taxon>
        <taxon>Agaricomycotina</taxon>
        <taxon>Dacrymycetes</taxon>
        <taxon>Dacrymycetales</taxon>
        <taxon>Dacrymycetaceae</taxon>
        <taxon>Calocera</taxon>
    </lineage>
</organism>
<feature type="compositionally biased region" description="Polar residues" evidence="1">
    <location>
        <begin position="174"/>
        <end position="186"/>
    </location>
</feature>
<dbReference type="InParanoid" id="A0A165K4J2"/>
<sequence length="186" mass="19528">MTHPLKAEARSTAVTGKGKGDTRVGNANIRWREYSSAAAHENPRMFVRCPDPCFTRPGTLASPTLGQGKGPRRPAAAALHGVSLPLGVHIGMVLTMQSRVIHSNGHARTTPAGMAHEKGPATRLRSATARARTRRPCAGGSPVGDPATQGRQARYGASTQASRCSRGQPVSKPQFVQQSGSEGNCS</sequence>
<dbReference type="AlphaFoldDB" id="A0A165K4J2"/>
<protein>
    <submittedName>
        <fullName evidence="2">Uncharacterized protein</fullName>
    </submittedName>
</protein>
<dbReference type="Proteomes" id="UP000076842">
    <property type="component" value="Unassembled WGS sequence"/>
</dbReference>
<feature type="region of interest" description="Disordered" evidence="1">
    <location>
        <begin position="1"/>
        <end position="21"/>
    </location>
</feature>
<feature type="region of interest" description="Disordered" evidence="1">
    <location>
        <begin position="106"/>
        <end position="186"/>
    </location>
</feature>
<keyword evidence="3" id="KW-1185">Reference proteome</keyword>
<evidence type="ECO:0000313" key="3">
    <source>
        <dbReference type="Proteomes" id="UP000076842"/>
    </source>
</evidence>
<feature type="compositionally biased region" description="Low complexity" evidence="1">
    <location>
        <begin position="121"/>
        <end position="130"/>
    </location>
</feature>